<proteinExistence type="predicted"/>
<dbReference type="HOGENOM" id="CLU_2154344_0_0_6"/>
<evidence type="ECO:0000313" key="1">
    <source>
        <dbReference type="EMBL" id="ADM99935.1"/>
    </source>
</evidence>
<dbReference type="EMBL" id="CP002038">
    <property type="protein sequence ID" value="ADM99935.1"/>
    <property type="molecule type" value="Genomic_DNA"/>
</dbReference>
<evidence type="ECO:0000313" key="2">
    <source>
        <dbReference type="Proteomes" id="UP000006859"/>
    </source>
</evidence>
<protein>
    <submittedName>
        <fullName evidence="1">Uncharacterized protein</fullName>
    </submittedName>
</protein>
<accession>E0SEK1</accession>
<dbReference type="KEGG" id="ddd:Dda3937_04398"/>
<name>E0SEK1_DICD3</name>
<organism evidence="1 2">
    <name type="scientific">Dickeya dadantii (strain 3937)</name>
    <name type="common">Erwinia chrysanthemi (strain 3937)</name>
    <dbReference type="NCBI Taxonomy" id="198628"/>
    <lineage>
        <taxon>Bacteria</taxon>
        <taxon>Pseudomonadati</taxon>
        <taxon>Pseudomonadota</taxon>
        <taxon>Gammaproteobacteria</taxon>
        <taxon>Enterobacterales</taxon>
        <taxon>Pectobacteriaceae</taxon>
        <taxon>Dickeya</taxon>
    </lineage>
</organism>
<reference evidence="1 2" key="1">
    <citation type="journal article" date="2011" name="J. Bacteriol.">
        <title>Genome sequence of the plant-pathogenic bacterium Dickeya dadantii 3937.</title>
        <authorList>
            <person name="Glasner J.D."/>
            <person name="Yang C.H."/>
            <person name="Reverchon S."/>
            <person name="Hugouvieux-Cotte-Pattat N."/>
            <person name="Condemine G."/>
            <person name="Bohin J.P."/>
            <person name="Van Gijsegem F."/>
            <person name="Yang S."/>
            <person name="Franza T."/>
            <person name="Expert D."/>
            <person name="Plunkett G. III"/>
            <person name="San Francisco M.J."/>
            <person name="Charkowski A.O."/>
            <person name="Py B."/>
            <person name="Bell K."/>
            <person name="Rauscher L."/>
            <person name="Rodriguez-Palenzuela P."/>
            <person name="Toussaint A."/>
            <person name="Holeva M.C."/>
            <person name="He S.Y."/>
            <person name="Douet V."/>
            <person name="Boccara M."/>
            <person name="Blanco C."/>
            <person name="Toth I."/>
            <person name="Anderson B.D."/>
            <person name="Biehl B.S."/>
            <person name="Mau B."/>
            <person name="Flynn S.M."/>
            <person name="Barras F."/>
            <person name="Lindeberg M."/>
            <person name="Birch P.R."/>
            <person name="Tsuyumu S."/>
            <person name="Shi X."/>
            <person name="Hibbing M."/>
            <person name="Yap M.N."/>
            <person name="Carpentier M."/>
            <person name="Dassa E."/>
            <person name="Umehara M."/>
            <person name="Kim J.F."/>
            <person name="Rusch M."/>
            <person name="Soni P."/>
            <person name="Mayhew G.F."/>
            <person name="Fouts D.E."/>
            <person name="Gill S.R."/>
            <person name="Blattner F.R."/>
            <person name="Keen N.T."/>
            <person name="Perna N.T."/>
        </authorList>
    </citation>
    <scope>NUCLEOTIDE SEQUENCE [LARGE SCALE GENOMIC DNA]</scope>
    <source>
        <strain evidence="1 2">3937</strain>
    </source>
</reference>
<dbReference type="eggNOG" id="COG4104">
    <property type="taxonomic scope" value="Bacteria"/>
</dbReference>
<gene>
    <name evidence="1" type="ordered locus">Dda3937_04398</name>
</gene>
<dbReference type="AlphaFoldDB" id="E0SEK1"/>
<keyword evidence="2" id="KW-1185">Reference proteome</keyword>
<sequence>MDVSAVKCFVRDDHDILFATSSHARQGEVQVPPLLDHWLEAKLRRYAVPSAFAFAVRTAHYAFTRPIPGARPSGQRKRCSKTLPAFLSDAEWACTASMPCIRRSRPPQRSF</sequence>
<dbReference type="Proteomes" id="UP000006859">
    <property type="component" value="Chromosome"/>
</dbReference>